<organism evidence="1 2">
    <name type="scientific">Trichothecium roseum</name>
    <dbReference type="NCBI Taxonomy" id="47278"/>
    <lineage>
        <taxon>Eukaryota</taxon>
        <taxon>Fungi</taxon>
        <taxon>Dikarya</taxon>
        <taxon>Ascomycota</taxon>
        <taxon>Pezizomycotina</taxon>
        <taxon>Sordariomycetes</taxon>
        <taxon>Hypocreomycetidae</taxon>
        <taxon>Hypocreales</taxon>
        <taxon>Hypocreales incertae sedis</taxon>
        <taxon>Trichothecium</taxon>
    </lineage>
</organism>
<accession>A0ACC0USD5</accession>
<dbReference type="Proteomes" id="UP001163324">
    <property type="component" value="Chromosome 9"/>
</dbReference>
<reference evidence="1" key="1">
    <citation type="submission" date="2022-10" db="EMBL/GenBank/DDBJ databases">
        <title>Complete Genome of Trichothecium roseum strain YXFP-22015, a Plant Pathogen Isolated from Citrus.</title>
        <authorList>
            <person name="Wang Y."/>
            <person name="Zhu L."/>
        </authorList>
    </citation>
    <scope>NUCLEOTIDE SEQUENCE</scope>
    <source>
        <strain evidence="1">YXFP-22015</strain>
    </source>
</reference>
<protein>
    <submittedName>
        <fullName evidence="1">Uncharacterized protein</fullName>
    </submittedName>
</protein>
<sequence>MPPQILHLPDGQTFTVSPVFGGVGFRSHELNANHHHPFPVGWTIILHSEWDAPQDEICDEKDMLEGEDERLKPQKKIKSFNKPTLQNDCMFISSMSQPSSNEYKPAASPTRQIAMMLWVSLYWYFHQPQPSPYLETEASKHTPEKARPRGEWKVRIRRDGVLRGRNLIPKLERMGLIASEDTAVGTSMDDSGTGWQDMFVSKCMFWQIPGRLFLFTLQPNRAMASYPGSPVSSRPGSPTRESSWRHSQGSSPHGHQRMESDLPGGTIPTTMLSAPGTPVGPFYSTSHLPTYYPPPPMQFTYTNGIKHPLRPKPPRMGETFYSRFVPSVGQFLSFRVASASPKPVPHLGPVGPAPQENGHLSTMSDTSLLQTWLSKPRVSAFWGGYTPSFLTDALNQKNSFPVIGLWDGVPFGYFEVYWVKEDTLGQVLGNDAEAWDRGLHVLIGEEWARGKVPVWLTGLVHWAFCVDYRTQNVCMEPRVDNDRFLTRLQECGFSKEKQVSLPHKQSWEGPKKVLPATRRVRVLHNRAFVVDTVRAAHVWEHDAYPQFYVPEGEIRAGECTLSDKTSIYHHDDDDDDDGGGRERREGGAVPAAVCELTVPGASRGLPEVRTDRVLRFTDECGLRELAGMVRLEFGSMDQWLEEDVPIYVHPKDPFKRIDILPSQRPIEVRVAGQTVASAAGSTHLLETGLPTRYYVPLTAVADQASLRPSELVTRCPYKGEAQYYHVVVGGQEYEDLAWYYRFPTHESAGVAGLVCFYNEKVDILLDGELLERPTTWFS</sequence>
<dbReference type="EMBL" id="CM047948">
    <property type="protein sequence ID" value="KAI9896439.1"/>
    <property type="molecule type" value="Genomic_DNA"/>
</dbReference>
<proteinExistence type="predicted"/>
<keyword evidence="2" id="KW-1185">Reference proteome</keyword>
<gene>
    <name evidence="1" type="ORF">N3K66_008611</name>
</gene>
<comment type="caution">
    <text evidence="1">The sequence shown here is derived from an EMBL/GenBank/DDBJ whole genome shotgun (WGS) entry which is preliminary data.</text>
</comment>
<evidence type="ECO:0000313" key="2">
    <source>
        <dbReference type="Proteomes" id="UP001163324"/>
    </source>
</evidence>
<evidence type="ECO:0000313" key="1">
    <source>
        <dbReference type="EMBL" id="KAI9896439.1"/>
    </source>
</evidence>
<name>A0ACC0USD5_9HYPO</name>